<accession>A0A9Q3EZ51</accession>
<evidence type="ECO:0000313" key="2">
    <source>
        <dbReference type="Proteomes" id="UP000765509"/>
    </source>
</evidence>
<sequence length="127" mass="14301">MRLSKTPPNNLVVYKKAYKKVNNSFAFVTNILQIEIGGVSKTIICADELLEVEHNNVLKKALTRLHLNNTKRSWKMIYFGENQVIGLEAYRDLSSGALGLSTASFLHRKIKDLDGLGVCYDQSIEDI</sequence>
<reference evidence="1" key="1">
    <citation type="submission" date="2021-03" db="EMBL/GenBank/DDBJ databases">
        <title>Draft genome sequence of rust myrtle Austropuccinia psidii MF-1, a brazilian biotype.</title>
        <authorList>
            <person name="Quecine M.C."/>
            <person name="Pachon D.M.R."/>
            <person name="Bonatelli M.L."/>
            <person name="Correr F.H."/>
            <person name="Franceschini L.M."/>
            <person name="Leite T.F."/>
            <person name="Margarido G.R.A."/>
            <person name="Almeida C.A."/>
            <person name="Ferrarezi J.A."/>
            <person name="Labate C.A."/>
        </authorList>
    </citation>
    <scope>NUCLEOTIDE SEQUENCE</scope>
    <source>
        <strain evidence="1">MF-1</strain>
    </source>
</reference>
<dbReference type="Proteomes" id="UP000765509">
    <property type="component" value="Unassembled WGS sequence"/>
</dbReference>
<proteinExistence type="predicted"/>
<gene>
    <name evidence="1" type="ORF">O181_071765</name>
</gene>
<dbReference type="EMBL" id="AVOT02037372">
    <property type="protein sequence ID" value="MBW0532050.1"/>
    <property type="molecule type" value="Genomic_DNA"/>
</dbReference>
<dbReference type="AlphaFoldDB" id="A0A9Q3EZ51"/>
<name>A0A9Q3EZ51_9BASI</name>
<protein>
    <submittedName>
        <fullName evidence="1">Uncharacterized protein</fullName>
    </submittedName>
</protein>
<evidence type="ECO:0000313" key="1">
    <source>
        <dbReference type="EMBL" id="MBW0532050.1"/>
    </source>
</evidence>
<comment type="caution">
    <text evidence="1">The sequence shown here is derived from an EMBL/GenBank/DDBJ whole genome shotgun (WGS) entry which is preliminary data.</text>
</comment>
<organism evidence="1 2">
    <name type="scientific">Austropuccinia psidii MF-1</name>
    <dbReference type="NCBI Taxonomy" id="1389203"/>
    <lineage>
        <taxon>Eukaryota</taxon>
        <taxon>Fungi</taxon>
        <taxon>Dikarya</taxon>
        <taxon>Basidiomycota</taxon>
        <taxon>Pucciniomycotina</taxon>
        <taxon>Pucciniomycetes</taxon>
        <taxon>Pucciniales</taxon>
        <taxon>Sphaerophragmiaceae</taxon>
        <taxon>Austropuccinia</taxon>
    </lineage>
</organism>
<keyword evidence="2" id="KW-1185">Reference proteome</keyword>